<evidence type="ECO:0000256" key="2">
    <source>
        <dbReference type="SAM" id="MobiDB-lite"/>
    </source>
</evidence>
<name>A0ABR2Q7U3_9ROSI</name>
<evidence type="ECO:0000259" key="3">
    <source>
        <dbReference type="PROSITE" id="PS50158"/>
    </source>
</evidence>
<keyword evidence="1" id="KW-0862">Zinc</keyword>
<dbReference type="PANTHER" id="PTHR31286">
    <property type="entry name" value="GLYCINE-RICH CELL WALL STRUCTURAL PROTEIN 1.8-LIKE"/>
    <property type="match status" value="1"/>
</dbReference>
<dbReference type="Pfam" id="PF14111">
    <property type="entry name" value="DUF4283"/>
    <property type="match status" value="1"/>
</dbReference>
<sequence>METPLASSPDPRSQKKIRRRDDEPPDPPPPSQMECDDPVAARKLLSYKDIVVGPNDPSHGSKSVSFDDDDIELLEDDIAFGSENGVPTIDFSERVQTLALQSMDLTLVVKVLGRRIGYNTLHNRIYGIWKPSHPLKLIDIENDFFLVKFSDRGYYLKVLTEGPWTVLGHYLTVEQWSIDFQPTQASPSRLMAWIRLPGLPLTLYKRSFIEAIGSQVGSVIKIDFQTENGCRGRFARIAVSLNLRQPLVSKLIINGRPQIVEYESLPTVCFHCGHYGHLKDICPKLLCPDEISVAVSETTPPLPAPAPSVPDEAFGP</sequence>
<accession>A0ABR2Q7U3</accession>
<dbReference type="InterPro" id="IPR040256">
    <property type="entry name" value="At4g02000-like"/>
</dbReference>
<gene>
    <name evidence="4" type="ORF">V6N11_020243</name>
</gene>
<keyword evidence="1" id="KW-0479">Metal-binding</keyword>
<dbReference type="EMBL" id="JBBPBN010000043">
    <property type="protein sequence ID" value="KAK8996744.1"/>
    <property type="molecule type" value="Genomic_DNA"/>
</dbReference>
<feature type="domain" description="CCHC-type" evidence="3">
    <location>
        <begin position="269"/>
        <end position="284"/>
    </location>
</feature>
<evidence type="ECO:0000313" key="4">
    <source>
        <dbReference type="EMBL" id="KAK8996744.1"/>
    </source>
</evidence>
<dbReference type="InterPro" id="IPR025558">
    <property type="entry name" value="DUF4283"/>
</dbReference>
<reference evidence="4 5" key="1">
    <citation type="journal article" date="2024" name="G3 (Bethesda)">
        <title>Genome assembly of Hibiscus sabdariffa L. provides insights into metabolisms of medicinal natural products.</title>
        <authorList>
            <person name="Kim T."/>
        </authorList>
    </citation>
    <scope>NUCLEOTIDE SEQUENCE [LARGE SCALE GENOMIC DNA]</scope>
    <source>
        <strain evidence="4">TK-2024</strain>
        <tissue evidence="4">Old leaves</tissue>
    </source>
</reference>
<keyword evidence="5" id="KW-1185">Reference proteome</keyword>
<dbReference type="PANTHER" id="PTHR31286:SF173">
    <property type="entry name" value="DUF4283 DOMAIN-CONTAINING PROTEIN"/>
    <property type="match status" value="1"/>
</dbReference>
<organism evidence="4 5">
    <name type="scientific">Hibiscus sabdariffa</name>
    <name type="common">roselle</name>
    <dbReference type="NCBI Taxonomy" id="183260"/>
    <lineage>
        <taxon>Eukaryota</taxon>
        <taxon>Viridiplantae</taxon>
        <taxon>Streptophyta</taxon>
        <taxon>Embryophyta</taxon>
        <taxon>Tracheophyta</taxon>
        <taxon>Spermatophyta</taxon>
        <taxon>Magnoliopsida</taxon>
        <taxon>eudicotyledons</taxon>
        <taxon>Gunneridae</taxon>
        <taxon>Pentapetalae</taxon>
        <taxon>rosids</taxon>
        <taxon>malvids</taxon>
        <taxon>Malvales</taxon>
        <taxon>Malvaceae</taxon>
        <taxon>Malvoideae</taxon>
        <taxon>Hibiscus</taxon>
    </lineage>
</organism>
<dbReference type="PROSITE" id="PS50158">
    <property type="entry name" value="ZF_CCHC"/>
    <property type="match status" value="1"/>
</dbReference>
<feature type="region of interest" description="Disordered" evidence="2">
    <location>
        <begin position="1"/>
        <end position="36"/>
    </location>
</feature>
<keyword evidence="1" id="KW-0863">Zinc-finger</keyword>
<dbReference type="InterPro" id="IPR001878">
    <property type="entry name" value="Znf_CCHC"/>
</dbReference>
<proteinExistence type="predicted"/>
<protein>
    <recommendedName>
        <fullName evidence="3">CCHC-type domain-containing protein</fullName>
    </recommendedName>
</protein>
<comment type="caution">
    <text evidence="4">The sequence shown here is derived from an EMBL/GenBank/DDBJ whole genome shotgun (WGS) entry which is preliminary data.</text>
</comment>
<dbReference type="Proteomes" id="UP001396334">
    <property type="component" value="Unassembled WGS sequence"/>
</dbReference>
<evidence type="ECO:0000313" key="5">
    <source>
        <dbReference type="Proteomes" id="UP001396334"/>
    </source>
</evidence>
<evidence type="ECO:0000256" key="1">
    <source>
        <dbReference type="PROSITE-ProRule" id="PRU00047"/>
    </source>
</evidence>